<comment type="caution">
    <text evidence="2">The sequence shown here is derived from an EMBL/GenBank/DDBJ whole genome shotgun (WGS) entry which is preliminary data.</text>
</comment>
<evidence type="ECO:0000313" key="2">
    <source>
        <dbReference type="EMBL" id="KAK1737437.1"/>
    </source>
</evidence>
<proteinExistence type="predicted"/>
<dbReference type="InterPro" id="IPR021109">
    <property type="entry name" value="Peptidase_aspartic_dom_sf"/>
</dbReference>
<dbReference type="Proteomes" id="UP001224775">
    <property type="component" value="Unassembled WGS sequence"/>
</dbReference>
<feature type="region of interest" description="Disordered" evidence="1">
    <location>
        <begin position="459"/>
        <end position="489"/>
    </location>
</feature>
<dbReference type="EMBL" id="JATAAI010000025">
    <property type="protein sequence ID" value="KAK1737437.1"/>
    <property type="molecule type" value="Genomic_DNA"/>
</dbReference>
<keyword evidence="3" id="KW-1185">Reference proteome</keyword>
<dbReference type="SUPFAM" id="SSF50630">
    <property type="entry name" value="Acid proteases"/>
    <property type="match status" value="1"/>
</dbReference>
<evidence type="ECO:0000313" key="3">
    <source>
        <dbReference type="Proteomes" id="UP001224775"/>
    </source>
</evidence>
<organism evidence="2 3">
    <name type="scientific">Skeletonema marinoi</name>
    <dbReference type="NCBI Taxonomy" id="267567"/>
    <lineage>
        <taxon>Eukaryota</taxon>
        <taxon>Sar</taxon>
        <taxon>Stramenopiles</taxon>
        <taxon>Ochrophyta</taxon>
        <taxon>Bacillariophyta</taxon>
        <taxon>Coscinodiscophyceae</taxon>
        <taxon>Thalassiosirophycidae</taxon>
        <taxon>Thalassiosirales</taxon>
        <taxon>Skeletonemataceae</taxon>
        <taxon>Skeletonema</taxon>
        <taxon>Skeletonema marinoi-dohrnii complex</taxon>
    </lineage>
</organism>
<dbReference type="Gene3D" id="2.40.70.10">
    <property type="entry name" value="Acid Proteases"/>
    <property type="match status" value="1"/>
</dbReference>
<gene>
    <name evidence="2" type="ORF">QTG54_011723</name>
</gene>
<evidence type="ECO:0000256" key="1">
    <source>
        <dbReference type="SAM" id="MobiDB-lite"/>
    </source>
</evidence>
<dbReference type="AlphaFoldDB" id="A0AAD8Y1R1"/>
<sequence length="532" mass="56667">MKLSSALATLIAFQRHGHSIWASAEDHAQRKLLLNQADAAKRVDDIVKTAMASVDAGDAQGVALPLNYVVLSANEGDTQQLAVALRLPGVEKDQNVMIDTGSSPLVFCDKSLIEEAVNITKTDYAQCNKYGGALSCPNDPSAGDSFYVGQVFQGNITANNANTGKVIASMNETYFVISSKVQNYFCDGPLNGIFGVEYSVANRGHKLPSPDFNILSLWNQSCEIDNKSVGACNTANMTSVNLPASLEQTLSENVDSGIISAEAFGLYCDYAATIGSKVDTIVPSLGIFFGGDMALNNTFFNSGTPQVAATPNCWGEYVSYFLILKSIRVPGLNMTQSGFSQCNDYCSNAQCYTDSGTSYLSVPLPQSECNGLVNTDDDTLKKMGSMLLDIEGVNGNTITLSLPLLWLAEQYVTHRLFCTGTSGDFILGFPIFQHYYLAYDMGSKTVTFVDLPLSNANETEASADGPALDGNNESSSESNESLSSTEAVDGSELGVTIESSSGTESPSSGNHVHSTIGFLAVGSLLLAFQYIL</sequence>
<accession>A0AAD8Y1R1</accession>
<name>A0AAD8Y1R1_9STRA</name>
<protein>
    <submittedName>
        <fullName evidence="2">Uncharacterized protein</fullName>
    </submittedName>
</protein>
<reference evidence="2" key="1">
    <citation type="submission" date="2023-06" db="EMBL/GenBank/DDBJ databases">
        <title>Survivors Of The Sea: Transcriptome response of Skeletonema marinoi to long-term dormancy.</title>
        <authorList>
            <person name="Pinder M.I.M."/>
            <person name="Kourtchenko O."/>
            <person name="Robertson E.K."/>
            <person name="Larsson T."/>
            <person name="Maumus F."/>
            <person name="Osuna-Cruz C.M."/>
            <person name="Vancaester E."/>
            <person name="Stenow R."/>
            <person name="Vandepoele K."/>
            <person name="Ploug H."/>
            <person name="Bruchert V."/>
            <person name="Godhe A."/>
            <person name="Topel M."/>
        </authorList>
    </citation>
    <scope>NUCLEOTIDE SEQUENCE</scope>
    <source>
        <strain evidence="2">R05AC</strain>
    </source>
</reference>
<feature type="compositionally biased region" description="Low complexity" evidence="1">
    <location>
        <begin position="471"/>
        <end position="484"/>
    </location>
</feature>